<dbReference type="KEGG" id="lmb:C9I47_3002"/>
<sequence>MRVALSEIAHAHPTLAALPAARSGQDLLALNLWDRDTLARLGLDGDEHAAARASLHHYQRMAQIGVAPAGADTLKARGLTSAHHVAAVPRRRFISEYTDCLGSADEAARVHDEARGIQARVTHAWARLRDQLAPHVRDNRYLQPGDELVEAVADLPSYTDLFGTLDYMKVPECQSVLGPSAYFVDLMRVIEETIVAENPGIADAYKLATRRPDMFSTPLTCANALDPVSKVAIINEVISKRLSGALGADTDYAIATRVFPFFLPQNLHLLGLRATLGIDGQSLASVYEDFLAQDGGSADMPQPVDVASELLALSSEQRAIVVTADTTADTLAQYYGLPAGSDAPSPIALATDLGEVSVAKDQLAMTGSGFTDAVVGWVVNVGGTLRVINSVDSATTISVDTPWPADQTGVAAQAYPPQSVAQLAVFSKVTGVDTPGVCDLLSQNLSPDEIAAGLAGRFYINATDGGAPVAVLSDLTDANYSLDLLTGLSLDRLDRINRFLRLAASCAWPLADLDWAIACAAGGNLDEAALPQLALLARLQERLSLSLDEACGLFATVKTYGRGSDVRPLDLFDRVFNVTRVLEDGSPYRPRYADNPLFTSDPIEWSPNADDGDSRRVLAWLAGALRLSEADVRQLAAAVGGPAPILLDVPRLSRFYALARLARALKLKFPALMQAIELLGDGIPGTLEAVAALVAFKDAADQAGLSLDDIGYITNGPVLGKLPGALDPQTIPSFLSTLRTLGKAWLLEPHSFVFDNIDPERSANLFKAFVKAGCIDANGVVLLSSPPQFGAVAPLFPVTVKALQVRPLTQADAEQAHAELNANGILADNVLTAEVTPDTDLSFLFPGDPKQKSKIDAVQDVLLQASGDIVHTIAVVGDALGEQLLGIYTQLSLLYEDEVEMAQAVTSLTLGELGVPQQILLTPPTDIGAVVDALVNADRLAYAAGKLGIEAADMETACLIPVAFGFVDLAHPNLKDLYLLATYARLIRAFSTTGFMIAGYLMAPMQPPYVKLQSLQVVTGWPVEQSAALIEALWGSNEGFNSLPGLDRMRVCFNSADNSGVELESMLALASSARYPRMPLPTFSGGDASAWARWARLAQSALDMLKAKYGDAAWAEMSRPAVDAVAANRRDALVALAVLLLRPDISMIDSPQGLSEYLLMDVESGSCNTTTPILELTLAAQMYLQRCRMALEPGVTSAEISDLTWSWMSSYRLWEANRKVFIYPESYIDPTLRRARTPLFSTLLEQLQQGEITDAAVTSAFTQYLTSLDELAKLQTVGSVYCTAPDPDTGELVDQLIMVGRTADEPFGYYLRTMEDGVIWSAWHKIDLKIPAPSVTPVHAFGRLFLFWVETEEASIGLMEGTSQENVSSLRGSIRYSYQRLDKTWTAPQPVLSGIVFDAMPDTYSTSLLSTNSDDPLSGIDVGQPYWYRPYVTVVPNAPGMSERLVVAFGNAYEAKTTSTLNPPDRNDPAADRLQLNESVYNASRVANAVPAGTPGSVQLLPVAVLDDTLSISEAWAFFQDHDGAPQPFGATAYENTFRLIPSQNVLIDNMLSEGSDYYERVYAGGVTTSCLYSLSRQAQVIGVANMPGWWVFDNGDEAFLAVTTEVTFKQIEKIVSMAPNALSLADGPDEVSLSCAAYSDEPINVQDAVVQFTRLSTGAVGHMNRALFSGGIEALLSNATQVAPGPGSLCFTRFYSSTPNITATCEPQGGGMPPPPNTIPPDVLCGGQVDFKGAYRPYFEEVFFHIPFLLATMLSANQRFAEAQRWYDFVFDPTAAVQDPDAPQPAVFWQFQPFREDTSMPSLSQELSDDAAILRWNKHPFDPYSVADLRPSAFRKTMVMHYIDNLLDWGDAQFALDTRESLNQALLLYLMAYDLLGPRPRERGTMPTPAPLNFQDILDTYGDDIPQFLIELETALPPAPPARFQYNPAPFNLMQTYFGVGENADLVAYWSRIEDRLYKLRHCMNLAGVVRQLPFYQPPIDPNVLVAAVARNGGQLPEVMDHSPAAAPNYRFRTMLERAKSLTQTLIGFGGSLLAALEKKDAEALALLQNVQERAVLSLGTQMKEQQVIDAEQSLAGLQTSYASAVYRQNYYANLIDEGLSPAEEVNIAMMALANVFQTQSGVMRAMSSAAHLIPNAGSPFAMTYGGIQIGFAFDAASAIFDTISRNFDFASSLSSVLAGYQRRSQEWSLQAQLAGYEASQQQSQIAAAQARVTMAQRDLQLNGLQISQADDTERFLTEKFTNAELYNWMSSRLSTLYFQTYKLAFELAMAAQRAYQYEMDSDATFVDFRYWDSGRKGLLAGEGLLLGLSQMESSFLSGNTRRLSISKTVSLRDLNPKALLDLQNTGTCSFGLSELLFDLDYPGHYCRRIQGLKVTVPSVVGPYQDLHGLLTQTSNTILMKDDPEAVAFLLGEETSTPVDGALRLNWRGQQQIAVSRAIDDDGAGVESGEDRYAPFEGTGAVSQWQLDMPQRNNGFDLGTISDVILQIDYTAQAGGPGFRKTVTDMLPTDIAGGRLLELSQYTGAWYAFMNPAADDTVQTLQFRVPRNLFPFNIDGAVSLSGAYLQLVVEHTTFVGPMPVTLSVPGEADPTPLTFAKDTISVATSLDVELDAAANWVLQVKRSDIPAELKLGDRLDPARLVGIYLVLTFSGQVA</sequence>
<dbReference type="Pfam" id="PF18276">
    <property type="entry name" value="TcA_TcB_BD"/>
    <property type="match status" value="1"/>
</dbReference>
<dbReference type="Proteomes" id="UP000249447">
    <property type="component" value="Chromosome"/>
</dbReference>
<dbReference type="RefSeq" id="WP_190238543.1">
    <property type="nucleotide sequence ID" value="NZ_CP029843.1"/>
</dbReference>
<reference evidence="5 6" key="1">
    <citation type="submission" date="2018-05" db="EMBL/GenBank/DDBJ databases">
        <title>The complete genome of Lysobacter maris HZ9B, a marine bacterium antagonistic against terrestrial plant pathogens.</title>
        <authorList>
            <person name="Zhang X.-Q."/>
        </authorList>
    </citation>
    <scope>NUCLEOTIDE SEQUENCE [LARGE SCALE GENOMIC DNA]</scope>
    <source>
        <strain evidence="5 6">HZ9B</strain>
    </source>
</reference>
<name>A0A2U9T7X1_9GAMM</name>
<dbReference type="InterPro" id="IPR018003">
    <property type="entry name" value="Insecticidal_toxin/plasmid_vir"/>
</dbReference>
<keyword evidence="1" id="KW-0843">Virulence</keyword>
<proteinExistence type="predicted"/>
<feature type="domain" description="Tc toxin complex TcA C-terminal TcB-binding" evidence="2">
    <location>
        <begin position="2206"/>
        <end position="2493"/>
    </location>
</feature>
<dbReference type="InterPro" id="IPR040840">
    <property type="entry name" value="TcA_TcB_BD"/>
</dbReference>
<accession>A0A2U9T7X1</accession>
<dbReference type="Pfam" id="PF18413">
    <property type="entry name" value="Neuraminidase"/>
    <property type="match status" value="1"/>
</dbReference>
<feature type="domain" description="ABC toxin N-terminal" evidence="4">
    <location>
        <begin position="1123"/>
        <end position="1243"/>
    </location>
</feature>
<evidence type="ECO:0000259" key="2">
    <source>
        <dbReference type="Pfam" id="PF18276"/>
    </source>
</evidence>
<organism evidence="5 6">
    <name type="scientific">Marilutibacter maris</name>
    <dbReference type="NCBI Taxonomy" id="1605891"/>
    <lineage>
        <taxon>Bacteria</taxon>
        <taxon>Pseudomonadati</taxon>
        <taxon>Pseudomonadota</taxon>
        <taxon>Gammaproteobacteria</taxon>
        <taxon>Lysobacterales</taxon>
        <taxon>Lysobacteraceae</taxon>
        <taxon>Marilutibacter</taxon>
    </lineage>
</organism>
<evidence type="ECO:0000313" key="6">
    <source>
        <dbReference type="Proteomes" id="UP000249447"/>
    </source>
</evidence>
<evidence type="ECO:0000259" key="3">
    <source>
        <dbReference type="Pfam" id="PF18413"/>
    </source>
</evidence>
<evidence type="ECO:0000259" key="4">
    <source>
        <dbReference type="Pfam" id="PF20220"/>
    </source>
</evidence>
<feature type="domain" description="Neuraminidase-like" evidence="3">
    <location>
        <begin position="1278"/>
        <end position="1392"/>
    </location>
</feature>
<keyword evidence="6" id="KW-1185">Reference proteome</keyword>
<evidence type="ECO:0000313" key="5">
    <source>
        <dbReference type="EMBL" id="AWV08671.1"/>
    </source>
</evidence>
<dbReference type="Pfam" id="PF20220">
    <property type="entry name" value="ABC_toxin_N"/>
    <property type="match status" value="1"/>
</dbReference>
<dbReference type="EMBL" id="CP029843">
    <property type="protein sequence ID" value="AWV08671.1"/>
    <property type="molecule type" value="Genomic_DNA"/>
</dbReference>
<protein>
    <submittedName>
        <fullName evidence="5">Toxin</fullName>
    </submittedName>
</protein>
<gene>
    <name evidence="5" type="ORF">C9I47_3002</name>
</gene>
<dbReference type="InterPro" id="IPR041079">
    <property type="entry name" value="Neuraminidase-like"/>
</dbReference>
<dbReference type="Pfam" id="PF03538">
    <property type="entry name" value="VRP1"/>
    <property type="match status" value="1"/>
</dbReference>
<evidence type="ECO:0000256" key="1">
    <source>
        <dbReference type="ARBA" id="ARBA00023026"/>
    </source>
</evidence>
<dbReference type="InterPro" id="IPR046839">
    <property type="entry name" value="ABC_toxin_N"/>
</dbReference>